<reference evidence="2 3" key="1">
    <citation type="submission" date="2018-08" db="EMBL/GenBank/DDBJ databases">
        <title>A genome reference for cultivated species of the human gut microbiota.</title>
        <authorList>
            <person name="Zou Y."/>
            <person name="Xue W."/>
            <person name="Luo G."/>
        </authorList>
    </citation>
    <scope>NUCLEOTIDE SEQUENCE [LARGE SCALE GENOMIC DNA]</scope>
    <source>
        <strain evidence="2 3">AM42-38</strain>
    </source>
</reference>
<name>A0A413T0N1_9BACT</name>
<feature type="chain" id="PRO_5018987298" description="DUF1735 domain-containing protein" evidence="1">
    <location>
        <begin position="22"/>
        <end position="261"/>
    </location>
</feature>
<comment type="caution">
    <text evidence="2">The sequence shown here is derived from an EMBL/GenBank/DDBJ whole genome shotgun (WGS) entry which is preliminary data.</text>
</comment>
<organism evidence="2 3">
    <name type="scientific">Phocaeicola coprophilus</name>
    <dbReference type="NCBI Taxonomy" id="387090"/>
    <lineage>
        <taxon>Bacteria</taxon>
        <taxon>Pseudomonadati</taxon>
        <taxon>Bacteroidota</taxon>
        <taxon>Bacteroidia</taxon>
        <taxon>Bacteroidales</taxon>
        <taxon>Bacteroidaceae</taxon>
        <taxon>Phocaeicola</taxon>
    </lineage>
</organism>
<dbReference type="RefSeq" id="WP_118400340.1">
    <property type="nucleotide sequence ID" value="NZ_CABJGD010000012.1"/>
</dbReference>
<protein>
    <recommendedName>
        <fullName evidence="4">DUF1735 domain-containing protein</fullName>
    </recommendedName>
</protein>
<gene>
    <name evidence="2" type="ORF">DW921_07300</name>
</gene>
<dbReference type="PROSITE" id="PS51257">
    <property type="entry name" value="PROKAR_LIPOPROTEIN"/>
    <property type="match status" value="1"/>
</dbReference>
<keyword evidence="1" id="KW-0732">Signal</keyword>
<accession>A0A413T0N1</accession>
<dbReference type="EMBL" id="QSFT01000012">
    <property type="protein sequence ID" value="RHA76096.1"/>
    <property type="molecule type" value="Genomic_DNA"/>
</dbReference>
<evidence type="ECO:0008006" key="4">
    <source>
        <dbReference type="Google" id="ProtNLM"/>
    </source>
</evidence>
<dbReference type="Proteomes" id="UP000283855">
    <property type="component" value="Unassembled WGS sequence"/>
</dbReference>
<evidence type="ECO:0000313" key="3">
    <source>
        <dbReference type="Proteomes" id="UP000283855"/>
    </source>
</evidence>
<evidence type="ECO:0000313" key="2">
    <source>
        <dbReference type="EMBL" id="RHA76096.1"/>
    </source>
</evidence>
<feature type="signal peptide" evidence="1">
    <location>
        <begin position="1"/>
        <end position="21"/>
    </location>
</feature>
<sequence length="261" mass="27405">MKIKGYILGISVAMASLLVSSCDTNNLTDVYQSSTIGATFITASQSVSFPSSGYEGFDVEVVRAQTEAPATIKVTSAVLLDADGNALPLPSTIQVPSEVNFEAGEGRSSLHVSVGDITPGETYQLAITLDETVAPVDATMTKIISIFRDYTYTSLGTGTLNSTFFEATGTAEIQKADQTTWYKAIGLYEEGYDIIFKVAQDGKTVTVDQQAAASDISGYGTLYVAGSGTLENGVITVELEFTVSAGSFGSCTEELILPAAN</sequence>
<dbReference type="AlphaFoldDB" id="A0A413T0N1"/>
<proteinExistence type="predicted"/>
<evidence type="ECO:0000256" key="1">
    <source>
        <dbReference type="SAM" id="SignalP"/>
    </source>
</evidence>